<name>A0AAE0YG48_9GAST</name>
<dbReference type="SMART" id="SM00320">
    <property type="entry name" value="WD40"/>
    <property type="match status" value="4"/>
</dbReference>
<dbReference type="Pfam" id="PF16300">
    <property type="entry name" value="WD40_4"/>
    <property type="match status" value="1"/>
</dbReference>
<keyword evidence="5" id="KW-0009">Actin-binding</keyword>
<protein>
    <recommendedName>
        <fullName evidence="7">Coronin</fullName>
    </recommendedName>
</protein>
<dbReference type="InterPro" id="IPR015505">
    <property type="entry name" value="Coronin"/>
</dbReference>
<feature type="repeat" description="WD" evidence="6">
    <location>
        <begin position="76"/>
        <end position="110"/>
    </location>
</feature>
<evidence type="ECO:0000256" key="4">
    <source>
        <dbReference type="ARBA" id="ARBA00023054"/>
    </source>
</evidence>
<feature type="compositionally biased region" description="Low complexity" evidence="9">
    <location>
        <begin position="896"/>
        <end position="912"/>
    </location>
</feature>
<keyword evidence="4 8" id="KW-0175">Coiled coil</keyword>
<dbReference type="SMART" id="SM01166">
    <property type="entry name" value="DUF1899"/>
    <property type="match status" value="1"/>
</dbReference>
<dbReference type="PROSITE" id="PS50082">
    <property type="entry name" value="WD_REPEATS_2"/>
    <property type="match status" value="3"/>
</dbReference>
<dbReference type="SMART" id="SM01167">
    <property type="entry name" value="DUF1900"/>
    <property type="match status" value="1"/>
</dbReference>
<dbReference type="Pfam" id="PF08953">
    <property type="entry name" value="DUF1899"/>
    <property type="match status" value="1"/>
</dbReference>
<feature type="compositionally biased region" description="Polar residues" evidence="9">
    <location>
        <begin position="918"/>
        <end position="944"/>
    </location>
</feature>
<accession>A0AAE0YG48</accession>
<organism evidence="11 12">
    <name type="scientific">Elysia crispata</name>
    <name type="common">lettuce slug</name>
    <dbReference type="NCBI Taxonomy" id="231223"/>
    <lineage>
        <taxon>Eukaryota</taxon>
        <taxon>Metazoa</taxon>
        <taxon>Spiralia</taxon>
        <taxon>Lophotrochozoa</taxon>
        <taxon>Mollusca</taxon>
        <taxon>Gastropoda</taxon>
        <taxon>Heterobranchia</taxon>
        <taxon>Euthyneura</taxon>
        <taxon>Panpulmonata</taxon>
        <taxon>Sacoglossa</taxon>
        <taxon>Placobranchoidea</taxon>
        <taxon>Plakobranchidae</taxon>
        <taxon>Elysia</taxon>
    </lineage>
</organism>
<evidence type="ECO:0000256" key="6">
    <source>
        <dbReference type="PROSITE-ProRule" id="PRU00221"/>
    </source>
</evidence>
<evidence type="ECO:0000256" key="8">
    <source>
        <dbReference type="SAM" id="Coils"/>
    </source>
</evidence>
<feature type="compositionally biased region" description="Polar residues" evidence="9">
    <location>
        <begin position="961"/>
        <end position="981"/>
    </location>
</feature>
<evidence type="ECO:0000313" key="12">
    <source>
        <dbReference type="Proteomes" id="UP001283361"/>
    </source>
</evidence>
<sequence>MALKIRSSKFRHVYGLTYKREQTFENVRITRNTHDSNFCAVNPRFLAIVTESSGGGSFAVLDVNRPGRVDVNCPRVCGHAGAVLDIKWNPFDDCVIASASEDATVKIWTLPERGTFGMLTDWSADLHGHSRRVAYLDWHPTAANVLMSVGFDYKIMVWNVEQAEPINALYGHNDTIYSASWGRDGSLIASTCKDKKVRVLDPRTTQTVMESSGHESAKASKVIFATDNHLLTTGFSRCSDRQYALWDIRKSGKPLVMIDLDCTSGILLPYYDPDNKVVYLAGKGDGSIRYFEIVPESEVIHYLNTFQSSLPQRGLGMMPKRGIDPNKNELARFYKVHASKNLVEPVSMIVPRKAEGFQADIFPPTQSKIPSLSADEWTSGVNRGPILMDLESGAIVDKPRSSMSPAVQPQLAALGHAPHITTYKAVGKTQPTGALSSPDPLILQTENPLASRQTPQFHKVPNLNNNNINNHQSHIYQQQHLQSQQVPFPEASTSAGTTLSSQPMGGQQSVTAKAFNSAQAVFNQSVPLSQSTGSAHQSRAVPPSTLRAASDSAPFPSSMATRQQSWSNGGEESRGAVRQSELASIKNIKRLSGVPQQEDTDSDSPSSTISSVSLTSLANQNQGRTVSRSMGSSVSLVSPPPPSPSSVMVNRYSNGFSGAGVMSHATSDHLSLPATGQPTNSPVSLSLSGFSRTPSPPYDNLPSVDPLSFDPPAPLPSELAEDESFVDTTSTPFKTALASFNQISEPSVENRGFPALFGFTPDPSFSGKAASSENFRAPDNSFIGSVTSYGSGQRPVSVAPSNTSPQLKSATGGKKAQPTSRRDLSAPFRRSSDSSVAASPAVQSTPFQTGQGRPSSARVSAERAGPHHSSPPPPLSAPRHFVKLHEFVPASPPVQRRLLPRPSSVPSEPSVSGYHGSFPTTSERGVGNISSHPYLQYSNQTSFSPPLPNKPYQSKDVGRNFSPTRPASFPSSTASPENISGGSYFRRDSPSRKSPLKSMENYNLKVLAKRSSPAREKYFAEQVQSTSQKAFSPYGAEENQKGFQSGPSLARDKSDCFNTPFSRHSGTSSDSTVRRGVTSPEEKSSNQNSEDQDFEWPSVTCALAVWEFPNSRKTEGNLSKGDSPSGQIGVVKTGCIDRDADRRNFGSSTASFGFPPSAPDSPSKGAGYSQMSQRGSALIGPRQRGSAPVGDNTVVEYSNVDRSSIFNKGGNSALKVLFDGRPDCSSGDSGRPDVRVGTTNGAVGGPGSIKNPRNEATPGTVGKGKRSRSYQRAHTIGGVGTSGIGEHISAVRMALESSRPADDLALKKSTIHVRKVWSPPAAATSSFSFASAGGAAMQSPSSDSELKKAYFRQLEEIQALQEQLQLKERRIAQLEAELSRATERDTGLQPGESNC</sequence>
<feature type="compositionally biased region" description="Polar residues" evidence="9">
    <location>
        <begin position="491"/>
        <end position="508"/>
    </location>
</feature>
<feature type="compositionally biased region" description="Low complexity" evidence="9">
    <location>
        <begin position="626"/>
        <end position="637"/>
    </location>
</feature>
<feature type="compositionally biased region" description="Low complexity" evidence="9">
    <location>
        <begin position="833"/>
        <end position="844"/>
    </location>
</feature>
<keyword evidence="3 7" id="KW-0677">Repeat</keyword>
<dbReference type="SUPFAM" id="SSF50978">
    <property type="entry name" value="WD40 repeat-like"/>
    <property type="match status" value="1"/>
</dbReference>
<evidence type="ECO:0000256" key="9">
    <source>
        <dbReference type="SAM" id="MobiDB-lite"/>
    </source>
</evidence>
<dbReference type="InterPro" id="IPR019775">
    <property type="entry name" value="WD40_repeat_CS"/>
</dbReference>
<feature type="region of interest" description="Disordered" evidence="9">
    <location>
        <begin position="668"/>
        <end position="699"/>
    </location>
</feature>
<dbReference type="Pfam" id="PF00400">
    <property type="entry name" value="WD40"/>
    <property type="match status" value="2"/>
</dbReference>
<feature type="compositionally biased region" description="Polar residues" evidence="9">
    <location>
        <begin position="799"/>
        <end position="809"/>
    </location>
</feature>
<dbReference type="PANTHER" id="PTHR10856:SF44">
    <property type="entry name" value="CORONIN"/>
    <property type="match status" value="1"/>
</dbReference>
<dbReference type="InterPro" id="IPR036322">
    <property type="entry name" value="WD40_repeat_dom_sf"/>
</dbReference>
<reference evidence="11" key="1">
    <citation type="journal article" date="2023" name="G3 (Bethesda)">
        <title>A reference genome for the long-term kleptoplast-retaining sea slug Elysia crispata morphotype clarki.</title>
        <authorList>
            <person name="Eastman K.E."/>
            <person name="Pendleton A.L."/>
            <person name="Shaikh M.A."/>
            <person name="Suttiyut T."/>
            <person name="Ogas R."/>
            <person name="Tomko P."/>
            <person name="Gavelis G."/>
            <person name="Widhalm J.R."/>
            <person name="Wisecaver J.H."/>
        </authorList>
    </citation>
    <scope>NUCLEOTIDE SEQUENCE</scope>
    <source>
        <strain evidence="11">ECLA1</strain>
    </source>
</reference>
<feature type="compositionally biased region" description="Polar residues" evidence="9">
    <location>
        <begin position="558"/>
        <end position="570"/>
    </location>
</feature>
<comment type="similarity">
    <text evidence="1 7">Belongs to the WD repeat coronin family.</text>
</comment>
<evidence type="ECO:0000256" key="3">
    <source>
        <dbReference type="ARBA" id="ARBA00022737"/>
    </source>
</evidence>
<feature type="region of interest" description="Disordered" evidence="9">
    <location>
        <begin position="450"/>
        <end position="469"/>
    </location>
</feature>
<feature type="region of interest" description="Disordered" evidence="9">
    <location>
        <begin position="1013"/>
        <end position="1095"/>
    </location>
</feature>
<feature type="compositionally biased region" description="Low complexity" evidence="9">
    <location>
        <begin position="603"/>
        <end position="616"/>
    </location>
</feature>
<dbReference type="PANTHER" id="PTHR10856">
    <property type="entry name" value="CORONIN"/>
    <property type="match status" value="1"/>
</dbReference>
<evidence type="ECO:0000313" key="11">
    <source>
        <dbReference type="EMBL" id="KAK3744159.1"/>
    </source>
</evidence>
<feature type="compositionally biased region" description="Polar residues" evidence="9">
    <location>
        <begin position="1056"/>
        <end position="1071"/>
    </location>
</feature>
<proteinExistence type="inferred from homology"/>
<evidence type="ECO:0000259" key="10">
    <source>
        <dbReference type="SMART" id="SM01166"/>
    </source>
</evidence>
<feature type="repeat" description="WD" evidence="6">
    <location>
        <begin position="126"/>
        <end position="168"/>
    </location>
</feature>
<keyword evidence="2 6" id="KW-0853">WD repeat</keyword>
<feature type="repeat" description="WD" evidence="6">
    <location>
        <begin position="169"/>
        <end position="210"/>
    </location>
</feature>
<feature type="region of interest" description="Disordered" evidence="9">
    <location>
        <begin position="477"/>
        <end position="508"/>
    </location>
</feature>
<dbReference type="InterPro" id="IPR015943">
    <property type="entry name" value="WD40/YVTN_repeat-like_dom_sf"/>
</dbReference>
<comment type="caution">
    <text evidence="11">The sequence shown here is derived from an EMBL/GenBank/DDBJ whole genome shotgun (WGS) entry which is preliminary data.</text>
</comment>
<dbReference type="InterPro" id="IPR001680">
    <property type="entry name" value="WD40_rpt"/>
</dbReference>
<dbReference type="Gene3D" id="2.130.10.10">
    <property type="entry name" value="YVTN repeat-like/Quinoprotein amine dehydrogenase"/>
    <property type="match status" value="1"/>
</dbReference>
<dbReference type="FunFam" id="2.130.10.10:FF:000502">
    <property type="entry name" value="Coronin"/>
    <property type="match status" value="1"/>
</dbReference>
<feature type="domain" description="DUF1899" evidence="10">
    <location>
        <begin position="4"/>
        <end position="67"/>
    </location>
</feature>
<dbReference type="PROSITE" id="PS00678">
    <property type="entry name" value="WD_REPEATS_1"/>
    <property type="match status" value="1"/>
</dbReference>
<feature type="region of interest" description="Disordered" evidence="9">
    <location>
        <begin position="767"/>
        <end position="1001"/>
    </location>
</feature>
<evidence type="ECO:0000256" key="5">
    <source>
        <dbReference type="ARBA" id="ARBA00023203"/>
    </source>
</evidence>
<feature type="region of interest" description="Disordered" evidence="9">
    <location>
        <begin position="1224"/>
        <end position="1271"/>
    </location>
</feature>
<feature type="compositionally biased region" description="Polar residues" evidence="9">
    <location>
        <begin position="782"/>
        <end position="791"/>
    </location>
</feature>
<evidence type="ECO:0000256" key="1">
    <source>
        <dbReference type="ARBA" id="ARBA00009482"/>
    </source>
</evidence>
<evidence type="ECO:0000256" key="7">
    <source>
        <dbReference type="RuleBase" id="RU280818"/>
    </source>
</evidence>
<keyword evidence="12" id="KW-1185">Reference proteome</keyword>
<dbReference type="GO" id="GO:0051015">
    <property type="term" value="F:actin filament binding"/>
    <property type="evidence" value="ECO:0007669"/>
    <property type="project" value="TreeGrafter"/>
</dbReference>
<feature type="compositionally biased region" description="Polar residues" evidence="9">
    <location>
        <begin position="845"/>
        <end position="858"/>
    </location>
</feature>
<gene>
    <name evidence="11" type="ORF">RRG08_064186</name>
</gene>
<dbReference type="PROSITE" id="PS50294">
    <property type="entry name" value="WD_REPEATS_REGION"/>
    <property type="match status" value="2"/>
</dbReference>
<feature type="coiled-coil region" evidence="8">
    <location>
        <begin position="1347"/>
        <end position="1384"/>
    </location>
</feature>
<dbReference type="Proteomes" id="UP001283361">
    <property type="component" value="Unassembled WGS sequence"/>
</dbReference>
<feature type="compositionally biased region" description="Polar residues" evidence="9">
    <location>
        <begin position="668"/>
        <end position="693"/>
    </location>
</feature>
<evidence type="ECO:0000256" key="2">
    <source>
        <dbReference type="ARBA" id="ARBA00022574"/>
    </source>
</evidence>
<feature type="region of interest" description="Disordered" evidence="9">
    <location>
        <begin position="1146"/>
        <end position="1190"/>
    </location>
</feature>
<feature type="region of interest" description="Disordered" evidence="9">
    <location>
        <begin position="529"/>
        <end position="645"/>
    </location>
</feature>
<dbReference type="EMBL" id="JAWDGP010006274">
    <property type="protein sequence ID" value="KAK3744159.1"/>
    <property type="molecule type" value="Genomic_DNA"/>
</dbReference>
<dbReference type="InterPro" id="IPR015048">
    <property type="entry name" value="DUF1899"/>
</dbReference>